<feature type="transmembrane region" description="Helical" evidence="1">
    <location>
        <begin position="151"/>
        <end position="181"/>
    </location>
</feature>
<keyword evidence="1" id="KW-0472">Membrane</keyword>
<comment type="caution">
    <text evidence="3">The sequence shown here is derived from an EMBL/GenBank/DDBJ whole genome shotgun (WGS) entry which is preliminary data.</text>
</comment>
<accession>A0A939QA26</accession>
<evidence type="ECO:0000256" key="1">
    <source>
        <dbReference type="SAM" id="Phobius"/>
    </source>
</evidence>
<gene>
    <name evidence="3" type="ORF">J4H85_00315</name>
</gene>
<keyword evidence="1" id="KW-0812">Transmembrane</keyword>
<dbReference type="AlphaFoldDB" id="A0A939QA26"/>
<dbReference type="InterPro" id="IPR052529">
    <property type="entry name" value="Bact_Transport_Assoc"/>
</dbReference>
<evidence type="ECO:0000259" key="2">
    <source>
        <dbReference type="Pfam" id="PF04235"/>
    </source>
</evidence>
<dbReference type="EMBL" id="JAGFBF010000001">
    <property type="protein sequence ID" value="MBO2988442.1"/>
    <property type="molecule type" value="Genomic_DNA"/>
</dbReference>
<reference evidence="3" key="1">
    <citation type="submission" date="2021-03" db="EMBL/GenBank/DDBJ databases">
        <title>Leucobacter chromiisoli sp. nov., isolated from chromium-containing soil of chemical plant.</title>
        <authorList>
            <person name="Xu Z."/>
        </authorList>
    </citation>
    <scope>NUCLEOTIDE SEQUENCE</scope>
    <source>
        <strain evidence="3">K 70/01</strain>
    </source>
</reference>
<organism evidence="3 4">
    <name type="scientific">Leucobacter tardus</name>
    <dbReference type="NCBI Taxonomy" id="501483"/>
    <lineage>
        <taxon>Bacteria</taxon>
        <taxon>Bacillati</taxon>
        <taxon>Actinomycetota</taxon>
        <taxon>Actinomycetes</taxon>
        <taxon>Micrococcales</taxon>
        <taxon>Microbacteriaceae</taxon>
        <taxon>Leucobacter</taxon>
    </lineage>
</organism>
<dbReference type="InterPro" id="IPR007349">
    <property type="entry name" value="DUF418"/>
</dbReference>
<feature type="transmembrane region" description="Helical" evidence="1">
    <location>
        <begin position="227"/>
        <end position="246"/>
    </location>
</feature>
<name>A0A939QA26_9MICO</name>
<feature type="transmembrane region" description="Helical" evidence="1">
    <location>
        <begin position="69"/>
        <end position="91"/>
    </location>
</feature>
<dbReference type="RefSeq" id="WP_208235819.1">
    <property type="nucleotide sequence ID" value="NZ_BAAAQU010000001.1"/>
</dbReference>
<feature type="transmembrane region" description="Helical" evidence="1">
    <location>
        <begin position="27"/>
        <end position="49"/>
    </location>
</feature>
<evidence type="ECO:0000313" key="4">
    <source>
        <dbReference type="Proteomes" id="UP000668403"/>
    </source>
</evidence>
<evidence type="ECO:0000313" key="3">
    <source>
        <dbReference type="EMBL" id="MBO2988442.1"/>
    </source>
</evidence>
<dbReference type="Proteomes" id="UP000668403">
    <property type="component" value="Unassembled WGS sequence"/>
</dbReference>
<feature type="transmembrane region" description="Helical" evidence="1">
    <location>
        <begin position="193"/>
        <end position="215"/>
    </location>
</feature>
<dbReference type="PANTHER" id="PTHR30590:SF3">
    <property type="entry name" value="HYPOTHETICAL MEMBRANE SPANNING PROTEIN"/>
    <property type="match status" value="1"/>
</dbReference>
<feature type="domain" description="DUF418" evidence="2">
    <location>
        <begin position="195"/>
        <end position="334"/>
    </location>
</feature>
<protein>
    <submittedName>
        <fullName evidence="3">DUF418 domain-containing protein</fullName>
    </submittedName>
</protein>
<keyword evidence="4" id="KW-1185">Reference proteome</keyword>
<keyword evidence="1" id="KW-1133">Transmembrane helix</keyword>
<feature type="transmembrane region" description="Helical" evidence="1">
    <location>
        <begin position="295"/>
        <end position="318"/>
    </location>
</feature>
<sequence length="347" mass="37505">MHHATAAPPRTSEPAPGLTPRIAVLDVLRGIAIIGIIPVNVSAIARWGYDTAPTPRPDDPSPIDVVTGLVFESRMMPLFALLFGIGFALFLRSTRTRTPRPRVVLTRRLVFLAIVGVLHHLVYPGEVLAFYAVGGMIILLPASFFPRWVPLVGGIVLTIAGAPFSGPLLIPGLFLLGLAIAEYDLVTVLMRRPGILAAAFGAFTVAAGSVAALQLDEIALGSFSKPGRIAGVLTMFALATGVMLLMRSSVAARTLTVLFAPLGRMAFTNYLCTTALVLALACVIDAPSIPWLSEYGYIVMAAAAPLLWAFSTLWLRFFRFGPLEWVWRTVTWWKPQPLRRSPHRAGD</sequence>
<feature type="transmembrane region" description="Helical" evidence="1">
    <location>
        <begin position="267"/>
        <end position="289"/>
    </location>
</feature>
<proteinExistence type="predicted"/>
<feature type="transmembrane region" description="Helical" evidence="1">
    <location>
        <begin position="111"/>
        <end position="139"/>
    </location>
</feature>
<dbReference type="Pfam" id="PF04235">
    <property type="entry name" value="DUF418"/>
    <property type="match status" value="1"/>
</dbReference>
<dbReference type="PANTHER" id="PTHR30590">
    <property type="entry name" value="INNER MEMBRANE PROTEIN"/>
    <property type="match status" value="1"/>
</dbReference>